<dbReference type="PROSITE" id="PS50059">
    <property type="entry name" value="FKBP_PPIASE"/>
    <property type="match status" value="3"/>
</dbReference>
<feature type="domain" description="PPIase FKBP-type" evidence="20">
    <location>
        <begin position="285"/>
        <end position="371"/>
    </location>
</feature>
<evidence type="ECO:0000256" key="9">
    <source>
        <dbReference type="ARBA" id="ARBA00022701"/>
    </source>
</evidence>
<evidence type="ECO:0000256" key="1">
    <source>
        <dbReference type="ARBA" id="ARBA00000971"/>
    </source>
</evidence>
<sequence>MGKEIVLSWNNSISLQTEAEVPVLPETVIGTRGLRKKIVQEGISWQTPVSGDEVEVHYNVRLQEGEYFDSSREKGAPFRFKLGQREVIEGWDEGIATMRKGERAVFTIPPELAYGETGSPPIIPPNATLIFDVELISWWPVRDICGDGGILKKITREGEGWATPNDADEVLVKYIAKNENGVVVSKSEEGLEFSLTNGHLCPAMSRAVKTMRKGEKAELWVKFSYGLRHCGDGISTSDGIFPPYPDLIIHLELVSWRTVVDVIGEQKILKKITKKGEAFDRPDEGSIVKVVYIGKLEDGTVFERRGSEEEPFEYMCAEEQIHEGLDRAVMTMRKGEEAVVEISSEFLNASKDERLSSVASVLYDIKLIDFVKEKPFWKMDAQERITACEAKKHEGNILFKAGKFQLASKNFVNLLTPLQASKYVEYSHSLSDDEKHKANTLRLACYLNDAACKLKLGEDQAASRLCTKVVPVLQLDPCNVKALFRRSQAYMRTSDLEKAEEDINRALAIDPNNKDVKIKLKELRDKQRQYVKQEAKIFSTMVSRIA</sequence>
<dbReference type="GO" id="GO:0003755">
    <property type="term" value="F:peptidyl-prolyl cis-trans isomerase activity"/>
    <property type="evidence" value="ECO:0007669"/>
    <property type="project" value="UniProtKB-KW"/>
</dbReference>
<dbReference type="SUPFAM" id="SSF48452">
    <property type="entry name" value="TPR-like"/>
    <property type="match status" value="1"/>
</dbReference>
<dbReference type="PANTHER" id="PTHR46512">
    <property type="entry name" value="PEPTIDYLPROLYL ISOMERASE"/>
    <property type="match status" value="1"/>
</dbReference>
<dbReference type="FunFam" id="3.10.50.40:FF:000006">
    <property type="entry name" value="Peptidyl-prolyl cis-trans isomerase"/>
    <property type="match status" value="1"/>
</dbReference>
<dbReference type="InterPro" id="IPR046357">
    <property type="entry name" value="PPIase_dom_sf"/>
</dbReference>
<dbReference type="GO" id="GO:0005829">
    <property type="term" value="C:cytosol"/>
    <property type="evidence" value="ECO:0007669"/>
    <property type="project" value="UniProtKB-SubCell"/>
</dbReference>
<comment type="caution">
    <text evidence="21">The sequence shown here is derived from an EMBL/GenBank/DDBJ whole genome shotgun (WGS) entry which is preliminary data.</text>
</comment>
<keyword evidence="7" id="KW-0488">Methylation</keyword>
<comment type="subcellular location">
    <subcellularLocation>
        <location evidence="4">Cytoplasm</location>
        <location evidence="4">Cytoskeleton</location>
    </subcellularLocation>
    <subcellularLocation>
        <location evidence="5">Cytoplasm</location>
        <location evidence="5">Cytosol</location>
    </subcellularLocation>
    <subcellularLocation>
        <location evidence="3">Mitochondrion</location>
    </subcellularLocation>
    <subcellularLocation>
        <location evidence="2">Nucleus</location>
    </subcellularLocation>
</comment>
<reference evidence="21" key="2">
    <citation type="journal article" date="2024" name="Plant">
        <title>Genomic evolution and insights into agronomic trait innovations of Sesamum species.</title>
        <authorList>
            <person name="Miao H."/>
            <person name="Wang L."/>
            <person name="Qu L."/>
            <person name="Liu H."/>
            <person name="Sun Y."/>
            <person name="Le M."/>
            <person name="Wang Q."/>
            <person name="Wei S."/>
            <person name="Zheng Y."/>
            <person name="Lin W."/>
            <person name="Duan Y."/>
            <person name="Cao H."/>
            <person name="Xiong S."/>
            <person name="Wang X."/>
            <person name="Wei L."/>
            <person name="Li C."/>
            <person name="Ma Q."/>
            <person name="Ju M."/>
            <person name="Zhao R."/>
            <person name="Li G."/>
            <person name="Mu C."/>
            <person name="Tian Q."/>
            <person name="Mei H."/>
            <person name="Zhang T."/>
            <person name="Gao T."/>
            <person name="Zhang H."/>
        </authorList>
    </citation>
    <scope>NUCLEOTIDE SEQUENCE</scope>
    <source>
        <strain evidence="21">G01</strain>
    </source>
</reference>
<evidence type="ECO:0000256" key="15">
    <source>
        <dbReference type="ARBA" id="ARBA00023212"/>
    </source>
</evidence>
<dbReference type="AlphaFoldDB" id="A0AAW2PTS6"/>
<evidence type="ECO:0000256" key="11">
    <source>
        <dbReference type="ARBA" id="ARBA00022803"/>
    </source>
</evidence>
<reference evidence="21" key="1">
    <citation type="submission" date="2020-06" db="EMBL/GenBank/DDBJ databases">
        <authorList>
            <person name="Li T."/>
            <person name="Hu X."/>
            <person name="Zhang T."/>
            <person name="Song X."/>
            <person name="Zhang H."/>
            <person name="Dai N."/>
            <person name="Sheng W."/>
            <person name="Hou X."/>
            <person name="Wei L."/>
        </authorList>
    </citation>
    <scope>NUCLEOTIDE SEQUENCE</scope>
    <source>
        <strain evidence="21">G01</strain>
        <tissue evidence="21">Leaf</tissue>
    </source>
</reference>
<evidence type="ECO:0000256" key="12">
    <source>
        <dbReference type="ARBA" id="ARBA00022990"/>
    </source>
</evidence>
<keyword evidence="10" id="KW-0677">Repeat</keyword>
<evidence type="ECO:0000256" key="19">
    <source>
        <dbReference type="PROSITE-ProRule" id="PRU00339"/>
    </source>
</evidence>
<evidence type="ECO:0000256" key="8">
    <source>
        <dbReference type="ARBA" id="ARBA00022553"/>
    </source>
</evidence>
<dbReference type="SUPFAM" id="SSF54534">
    <property type="entry name" value="FKBP-like"/>
    <property type="match status" value="3"/>
</dbReference>
<keyword evidence="9" id="KW-0493">Microtubule</keyword>
<dbReference type="GO" id="GO:0005874">
    <property type="term" value="C:microtubule"/>
    <property type="evidence" value="ECO:0007669"/>
    <property type="project" value="UniProtKB-KW"/>
</dbReference>
<dbReference type="GO" id="GO:0005634">
    <property type="term" value="C:nucleus"/>
    <property type="evidence" value="ECO:0007669"/>
    <property type="project" value="UniProtKB-SubCell"/>
</dbReference>
<dbReference type="SMART" id="SM00028">
    <property type="entry name" value="TPR"/>
    <property type="match status" value="2"/>
</dbReference>
<evidence type="ECO:0000256" key="17">
    <source>
        <dbReference type="ARBA" id="ARBA00023242"/>
    </source>
</evidence>
<evidence type="ECO:0000256" key="16">
    <source>
        <dbReference type="ARBA" id="ARBA00023235"/>
    </source>
</evidence>
<feature type="domain" description="PPIase FKBP-type" evidence="20">
    <location>
        <begin position="51"/>
        <end position="139"/>
    </location>
</feature>
<comment type="similarity">
    <text evidence="6">Belongs to the FKBP-type PPIase family.</text>
</comment>
<evidence type="ECO:0000256" key="18">
    <source>
        <dbReference type="PROSITE-ProRule" id="PRU00277"/>
    </source>
</evidence>
<dbReference type="PROSITE" id="PS50005">
    <property type="entry name" value="TPR"/>
    <property type="match status" value="1"/>
</dbReference>
<organism evidence="21">
    <name type="scientific">Sesamum angustifolium</name>
    <dbReference type="NCBI Taxonomy" id="2727405"/>
    <lineage>
        <taxon>Eukaryota</taxon>
        <taxon>Viridiplantae</taxon>
        <taxon>Streptophyta</taxon>
        <taxon>Embryophyta</taxon>
        <taxon>Tracheophyta</taxon>
        <taxon>Spermatophyta</taxon>
        <taxon>Magnoliopsida</taxon>
        <taxon>eudicotyledons</taxon>
        <taxon>Gunneridae</taxon>
        <taxon>Pentapetalae</taxon>
        <taxon>asterids</taxon>
        <taxon>lamiids</taxon>
        <taxon>Lamiales</taxon>
        <taxon>Pedaliaceae</taxon>
        <taxon>Sesamum</taxon>
    </lineage>
</organism>
<keyword evidence="15" id="KW-0206">Cytoskeleton</keyword>
<dbReference type="FunFam" id="1.25.40.10:FF:000008">
    <property type="entry name" value="Peptidylprolyl isomerase"/>
    <property type="match status" value="1"/>
</dbReference>
<keyword evidence="16 18" id="KW-0413">Isomerase</keyword>
<dbReference type="InterPro" id="IPR001179">
    <property type="entry name" value="PPIase_FKBP_dom"/>
</dbReference>
<dbReference type="Gene3D" id="1.25.40.10">
    <property type="entry name" value="Tetratricopeptide repeat domain"/>
    <property type="match status" value="1"/>
</dbReference>
<dbReference type="EMBL" id="JACGWK010000004">
    <property type="protein sequence ID" value="KAL0359338.1"/>
    <property type="molecule type" value="Genomic_DNA"/>
</dbReference>
<evidence type="ECO:0000313" key="21">
    <source>
        <dbReference type="EMBL" id="KAL0359338.1"/>
    </source>
</evidence>
<dbReference type="Pfam" id="PF00254">
    <property type="entry name" value="FKBP_C"/>
    <property type="match status" value="3"/>
</dbReference>
<dbReference type="PROSITE" id="PS50293">
    <property type="entry name" value="TPR_REGION"/>
    <property type="match status" value="1"/>
</dbReference>
<name>A0AAW2PTS6_9LAMI</name>
<proteinExistence type="inferred from homology"/>
<evidence type="ECO:0000256" key="4">
    <source>
        <dbReference type="ARBA" id="ARBA00004245"/>
    </source>
</evidence>
<evidence type="ECO:0000259" key="20">
    <source>
        <dbReference type="PROSITE" id="PS50059"/>
    </source>
</evidence>
<dbReference type="InterPro" id="IPR019734">
    <property type="entry name" value="TPR_rpt"/>
</dbReference>
<protein>
    <recommendedName>
        <fullName evidence="18">peptidylprolyl isomerase</fullName>
        <ecNumber evidence="18">5.2.1.8</ecNumber>
    </recommendedName>
</protein>
<feature type="domain" description="PPIase FKBP-type" evidence="20">
    <location>
        <begin position="167"/>
        <end position="257"/>
    </location>
</feature>
<evidence type="ECO:0000256" key="6">
    <source>
        <dbReference type="ARBA" id="ARBA00006577"/>
    </source>
</evidence>
<evidence type="ECO:0000256" key="13">
    <source>
        <dbReference type="ARBA" id="ARBA00023110"/>
    </source>
</evidence>
<evidence type="ECO:0000256" key="5">
    <source>
        <dbReference type="ARBA" id="ARBA00004514"/>
    </source>
</evidence>
<keyword evidence="15" id="KW-0963">Cytoplasm</keyword>
<dbReference type="InterPro" id="IPR050754">
    <property type="entry name" value="FKBP4/5/8-like"/>
</dbReference>
<dbReference type="Pfam" id="PF07719">
    <property type="entry name" value="TPR_2"/>
    <property type="match status" value="1"/>
</dbReference>
<keyword evidence="17" id="KW-0539">Nucleus</keyword>
<keyword evidence="12" id="KW-0007">Acetylation</keyword>
<comment type="catalytic activity">
    <reaction evidence="1 18">
        <text>[protein]-peptidylproline (omega=180) = [protein]-peptidylproline (omega=0)</text>
        <dbReference type="Rhea" id="RHEA:16237"/>
        <dbReference type="Rhea" id="RHEA-COMP:10747"/>
        <dbReference type="Rhea" id="RHEA-COMP:10748"/>
        <dbReference type="ChEBI" id="CHEBI:83833"/>
        <dbReference type="ChEBI" id="CHEBI:83834"/>
        <dbReference type="EC" id="5.2.1.8"/>
    </reaction>
</comment>
<keyword evidence="14" id="KW-0496">Mitochondrion</keyword>
<keyword evidence="13 18" id="KW-0697">Rotamase</keyword>
<evidence type="ECO:0000256" key="3">
    <source>
        <dbReference type="ARBA" id="ARBA00004173"/>
    </source>
</evidence>
<evidence type="ECO:0000256" key="2">
    <source>
        <dbReference type="ARBA" id="ARBA00004123"/>
    </source>
</evidence>
<evidence type="ECO:0000256" key="14">
    <source>
        <dbReference type="ARBA" id="ARBA00023128"/>
    </source>
</evidence>
<dbReference type="InterPro" id="IPR011990">
    <property type="entry name" value="TPR-like_helical_dom_sf"/>
</dbReference>
<dbReference type="InterPro" id="IPR013105">
    <property type="entry name" value="TPR_2"/>
</dbReference>
<accession>A0AAW2PTS6</accession>
<dbReference type="GO" id="GO:0005739">
    <property type="term" value="C:mitochondrion"/>
    <property type="evidence" value="ECO:0007669"/>
    <property type="project" value="UniProtKB-SubCell"/>
</dbReference>
<keyword evidence="8" id="KW-0597">Phosphoprotein</keyword>
<dbReference type="EC" id="5.2.1.8" evidence="18"/>
<dbReference type="PANTHER" id="PTHR46512:SF11">
    <property type="entry name" value="PEPTIDYLPROLYL ISOMERASE"/>
    <property type="match status" value="1"/>
</dbReference>
<feature type="repeat" description="TPR" evidence="19">
    <location>
        <begin position="480"/>
        <end position="513"/>
    </location>
</feature>
<evidence type="ECO:0000256" key="10">
    <source>
        <dbReference type="ARBA" id="ARBA00022737"/>
    </source>
</evidence>
<evidence type="ECO:0000256" key="7">
    <source>
        <dbReference type="ARBA" id="ARBA00022481"/>
    </source>
</evidence>
<keyword evidence="11 19" id="KW-0802">TPR repeat</keyword>
<dbReference type="Gene3D" id="3.10.50.40">
    <property type="match status" value="3"/>
</dbReference>
<gene>
    <name evidence="21" type="ORF">Sangu_0783200</name>
</gene>